<dbReference type="Pfam" id="PF06580">
    <property type="entry name" value="His_kinase"/>
    <property type="match status" value="1"/>
</dbReference>
<evidence type="ECO:0000256" key="5">
    <source>
        <dbReference type="ARBA" id="ARBA00022692"/>
    </source>
</evidence>
<dbReference type="PANTHER" id="PTHR34220:SF11">
    <property type="entry name" value="SENSOR PROTEIN KINASE HPTS"/>
    <property type="match status" value="1"/>
</dbReference>
<evidence type="ECO:0000256" key="2">
    <source>
        <dbReference type="ARBA" id="ARBA00022475"/>
    </source>
</evidence>
<dbReference type="CDD" id="cd12912">
    <property type="entry name" value="PDC2_MCP_like"/>
    <property type="match status" value="1"/>
</dbReference>
<evidence type="ECO:0000256" key="7">
    <source>
        <dbReference type="ARBA" id="ARBA00022777"/>
    </source>
</evidence>
<feature type="domain" description="Signal transduction histidine kinase internal region" evidence="13">
    <location>
        <begin position="361"/>
        <end position="439"/>
    </location>
</feature>
<keyword evidence="3" id="KW-0597">Phosphoprotein</keyword>
<evidence type="ECO:0000256" key="10">
    <source>
        <dbReference type="ARBA" id="ARBA00023012"/>
    </source>
</evidence>
<dbReference type="PANTHER" id="PTHR34220">
    <property type="entry name" value="SENSOR HISTIDINE KINASE YPDA"/>
    <property type="match status" value="1"/>
</dbReference>
<keyword evidence="10" id="KW-0902">Two-component regulatory system</keyword>
<evidence type="ECO:0000256" key="6">
    <source>
        <dbReference type="ARBA" id="ARBA00022741"/>
    </source>
</evidence>
<evidence type="ECO:0000313" key="15">
    <source>
        <dbReference type="Proteomes" id="UP000281498"/>
    </source>
</evidence>
<keyword evidence="2" id="KW-1003">Cell membrane</keyword>
<dbReference type="GO" id="GO:0005524">
    <property type="term" value="F:ATP binding"/>
    <property type="evidence" value="ECO:0007669"/>
    <property type="project" value="UniProtKB-KW"/>
</dbReference>
<dbReference type="Pfam" id="PF02518">
    <property type="entry name" value="HATPase_c"/>
    <property type="match status" value="1"/>
</dbReference>
<keyword evidence="6" id="KW-0547">Nucleotide-binding</keyword>
<evidence type="ECO:0000256" key="1">
    <source>
        <dbReference type="ARBA" id="ARBA00004651"/>
    </source>
</evidence>
<gene>
    <name evidence="14" type="ORF">CR203_12360</name>
</gene>
<comment type="subcellular location">
    <subcellularLocation>
        <location evidence="1">Cell membrane</location>
        <topology evidence="1">Multi-pass membrane protein</topology>
    </subcellularLocation>
</comment>
<evidence type="ECO:0000256" key="8">
    <source>
        <dbReference type="ARBA" id="ARBA00022840"/>
    </source>
</evidence>
<comment type="caution">
    <text evidence="14">The sequence shown here is derived from an EMBL/GenBank/DDBJ whole genome shotgun (WGS) entry which is preliminary data.</text>
</comment>
<dbReference type="Proteomes" id="UP000281498">
    <property type="component" value="Unassembled WGS sequence"/>
</dbReference>
<sequence>MPFIILSFIIPSWFTVFIKEQTQELTVESMDQYSLYINSITTQAQDLGKQVLVNQATQDWLKFEQGDVDTSSKEGLLKKNDLRNLLTSMMVNNSNDMSISVFLYDGTGTWGDNPVLQDVDWFKEFTQNEQRYIKSHIDPYQKFNGNINSYILPLFDLYTFEASGVIKVNFPTYLLETALNKITIGQRGSAYLIDENGNGVLQGDINIPEKVLNQSTDAIANSNNEEGLKEVAYNGEIYYIFYQKLPMADWTLISEVTESDLFSKINDLQRNLLLISGIAFLLTIVASYMLSSNIVSPLGKLTKAMRYIERGKFIEAKHFMPTIKSDNNEIGYVIKVFDHTIDKLKYVIETQFQANILRKDAEYKALLLQINPHFLNNTLEIIGGLAAQGKNKEVMDVTSYLGKMMRYSLNTKSDIVELGEELNYIRNFSDILKIRYEETITINIEEDPKTKSIPIIKFILQPLLENAVKYSFIEKKYAEIHIKTEIVNNQLAIFIKDNGIGMSKEVILDLLNEERNNETNNVLDSKGKSIGLRNVIGRLKLYYSSNFSYHIESEKNKGTKIYFYINLEGRGET</sequence>
<evidence type="ECO:0000256" key="4">
    <source>
        <dbReference type="ARBA" id="ARBA00022679"/>
    </source>
</evidence>
<evidence type="ECO:0000256" key="11">
    <source>
        <dbReference type="ARBA" id="ARBA00023136"/>
    </source>
</evidence>
<dbReference type="Gene3D" id="3.30.450.20">
    <property type="entry name" value="PAS domain"/>
    <property type="match status" value="1"/>
</dbReference>
<dbReference type="InterPro" id="IPR003594">
    <property type="entry name" value="HATPase_dom"/>
</dbReference>
<dbReference type="GO" id="GO:0000155">
    <property type="term" value="F:phosphorelay sensor kinase activity"/>
    <property type="evidence" value="ECO:0007669"/>
    <property type="project" value="InterPro"/>
</dbReference>
<dbReference type="GO" id="GO:0005886">
    <property type="term" value="C:plasma membrane"/>
    <property type="evidence" value="ECO:0007669"/>
    <property type="project" value="UniProtKB-SubCell"/>
</dbReference>
<keyword evidence="8" id="KW-0067">ATP-binding</keyword>
<name>A0A3A9K4N8_9BACI</name>
<evidence type="ECO:0000256" key="9">
    <source>
        <dbReference type="ARBA" id="ARBA00022989"/>
    </source>
</evidence>
<keyword evidence="5" id="KW-0812">Transmembrane</keyword>
<dbReference type="Gene3D" id="3.30.565.10">
    <property type="entry name" value="Histidine kinase-like ATPase, C-terminal domain"/>
    <property type="match status" value="1"/>
</dbReference>
<evidence type="ECO:0000256" key="3">
    <source>
        <dbReference type="ARBA" id="ARBA00022553"/>
    </source>
</evidence>
<dbReference type="Gene3D" id="6.10.340.10">
    <property type="match status" value="1"/>
</dbReference>
<feature type="domain" description="Histidine kinase/HSP90-like ATPase" evidence="12">
    <location>
        <begin position="457"/>
        <end position="568"/>
    </location>
</feature>
<dbReference type="AlphaFoldDB" id="A0A3A9K4N8"/>
<keyword evidence="4" id="KW-0808">Transferase</keyword>
<proteinExistence type="predicted"/>
<dbReference type="InterPro" id="IPR010559">
    <property type="entry name" value="Sig_transdc_His_kin_internal"/>
</dbReference>
<organism evidence="14 15">
    <name type="scientific">Salipaludibacillus neizhouensis</name>
    <dbReference type="NCBI Taxonomy" id="885475"/>
    <lineage>
        <taxon>Bacteria</taxon>
        <taxon>Bacillati</taxon>
        <taxon>Bacillota</taxon>
        <taxon>Bacilli</taxon>
        <taxon>Bacillales</taxon>
        <taxon>Bacillaceae</taxon>
    </lineage>
</organism>
<keyword evidence="9" id="KW-1133">Transmembrane helix</keyword>
<keyword evidence="11" id="KW-0472">Membrane</keyword>
<evidence type="ECO:0000259" key="12">
    <source>
        <dbReference type="Pfam" id="PF02518"/>
    </source>
</evidence>
<keyword evidence="15" id="KW-1185">Reference proteome</keyword>
<accession>A0A3A9K4N8</accession>
<keyword evidence="7 14" id="KW-0418">Kinase</keyword>
<protein>
    <submittedName>
        <fullName evidence="14">Sensor histidine kinase</fullName>
    </submittedName>
</protein>
<dbReference type="InterPro" id="IPR036890">
    <property type="entry name" value="HATPase_C_sf"/>
</dbReference>
<evidence type="ECO:0000313" key="14">
    <source>
        <dbReference type="EMBL" id="RKL67289.1"/>
    </source>
</evidence>
<dbReference type="SUPFAM" id="SSF55874">
    <property type="entry name" value="ATPase domain of HSP90 chaperone/DNA topoisomerase II/histidine kinase"/>
    <property type="match status" value="1"/>
</dbReference>
<evidence type="ECO:0000259" key="13">
    <source>
        <dbReference type="Pfam" id="PF06580"/>
    </source>
</evidence>
<dbReference type="EMBL" id="PDOE01000004">
    <property type="protein sequence ID" value="RKL67289.1"/>
    <property type="molecule type" value="Genomic_DNA"/>
</dbReference>
<reference evidence="14 15" key="1">
    <citation type="submission" date="2017-10" db="EMBL/GenBank/DDBJ databases">
        <title>Bacillus sp. nov., a halophilic bacterium isolated from a Keqin Lake.</title>
        <authorList>
            <person name="Wang H."/>
        </authorList>
    </citation>
    <scope>NUCLEOTIDE SEQUENCE [LARGE SCALE GENOMIC DNA]</scope>
    <source>
        <strain evidence="14 15">KCTC 13187</strain>
    </source>
</reference>
<dbReference type="InterPro" id="IPR050640">
    <property type="entry name" value="Bact_2-comp_sensor_kinase"/>
</dbReference>